<feature type="chain" id="PRO_5044810235" description="Trophoblast glycoprotein-like" evidence="6">
    <location>
        <begin position="20"/>
        <end position="400"/>
    </location>
</feature>
<keyword evidence="5" id="KW-0472">Membrane</keyword>
<dbReference type="InterPro" id="IPR000483">
    <property type="entry name" value="Cys-rich_flank_reg_C"/>
</dbReference>
<evidence type="ECO:0000313" key="10">
    <source>
        <dbReference type="Proteomes" id="UP001591681"/>
    </source>
</evidence>
<evidence type="ECO:0000256" key="5">
    <source>
        <dbReference type="SAM" id="Phobius"/>
    </source>
</evidence>
<keyword evidence="3" id="KW-0677">Repeat</keyword>
<sequence length="400" mass="44296">MRCCAIILYVVLGSFLCSAECPSGCQCFEASTTVQCDSLDLRAVPDDIPGYTTYLVITGNFIARIGYDSFKLLDNVTDLILSNNWITEVGSHTFSTLTMLRSLNLNGNQLALIHPEAFTVSGSPLQELSLSNSLYNHTSLTDLITAFRWGGLGSLRSLDLSGNSLLLLPPGMFSPLPSLKHLRLANNSLVAVYNSTFSGVELLEELDLTGNRFTAFSGEGLRELERLGKARLLLGHNPYTCTCGMEEFATWLNSSKVRVGDAEKLRCAFPGQLQHVAVQTLTAKVLLGCDHRGERVMEEVDDLSLQTSYVFLGLVCGFVGMVFCFVLYLNRKGIKKWVVEMRDACQDMMEGYQYRYEIDSDPRLRHISTNGKLEQTNRHDADRQIPTKSSTTQIPADVAV</sequence>
<dbReference type="EMBL" id="JBHFQA010000017">
    <property type="protein sequence ID" value="KAL2084986.1"/>
    <property type="molecule type" value="Genomic_DNA"/>
</dbReference>
<evidence type="ECO:0008006" key="11">
    <source>
        <dbReference type="Google" id="ProtNLM"/>
    </source>
</evidence>
<evidence type="ECO:0000259" key="8">
    <source>
        <dbReference type="SMART" id="SM00082"/>
    </source>
</evidence>
<protein>
    <recommendedName>
        <fullName evidence="11">Trophoblast glycoprotein-like</fullName>
    </recommendedName>
</protein>
<keyword evidence="2 6" id="KW-0732">Signal</keyword>
<dbReference type="PANTHER" id="PTHR24364:SF22">
    <property type="entry name" value="TROPHOBLAST GLYCOPROTEIN A-RELATED"/>
    <property type="match status" value="1"/>
</dbReference>
<dbReference type="SMART" id="SM00013">
    <property type="entry name" value="LRRNT"/>
    <property type="match status" value="1"/>
</dbReference>
<name>A0ABD1JCU3_9TELE</name>
<evidence type="ECO:0000256" key="1">
    <source>
        <dbReference type="ARBA" id="ARBA00022614"/>
    </source>
</evidence>
<dbReference type="InterPro" id="IPR032675">
    <property type="entry name" value="LRR_dom_sf"/>
</dbReference>
<proteinExistence type="predicted"/>
<evidence type="ECO:0000256" key="3">
    <source>
        <dbReference type="ARBA" id="ARBA00022737"/>
    </source>
</evidence>
<dbReference type="SMART" id="SM00369">
    <property type="entry name" value="LRR_TYP"/>
    <property type="match status" value="5"/>
</dbReference>
<feature type="domain" description="LRRNT" evidence="7">
    <location>
        <begin position="20"/>
        <end position="54"/>
    </location>
</feature>
<dbReference type="PROSITE" id="PS51450">
    <property type="entry name" value="LRR"/>
    <property type="match status" value="1"/>
</dbReference>
<dbReference type="SMART" id="SM00082">
    <property type="entry name" value="LRRCT"/>
    <property type="match status" value="1"/>
</dbReference>
<feature type="transmembrane region" description="Helical" evidence="5">
    <location>
        <begin position="309"/>
        <end position="329"/>
    </location>
</feature>
<feature type="signal peptide" evidence="6">
    <location>
        <begin position="1"/>
        <end position="19"/>
    </location>
</feature>
<evidence type="ECO:0000259" key="7">
    <source>
        <dbReference type="SMART" id="SM00013"/>
    </source>
</evidence>
<dbReference type="PANTHER" id="PTHR24364">
    <property type="entry name" value="LP06937P"/>
    <property type="match status" value="1"/>
</dbReference>
<dbReference type="InterPro" id="IPR000372">
    <property type="entry name" value="LRRNT"/>
</dbReference>
<feature type="region of interest" description="Disordered" evidence="4">
    <location>
        <begin position="369"/>
        <end position="400"/>
    </location>
</feature>
<organism evidence="9 10">
    <name type="scientific">Coilia grayii</name>
    <name type="common">Gray's grenadier anchovy</name>
    <dbReference type="NCBI Taxonomy" id="363190"/>
    <lineage>
        <taxon>Eukaryota</taxon>
        <taxon>Metazoa</taxon>
        <taxon>Chordata</taxon>
        <taxon>Craniata</taxon>
        <taxon>Vertebrata</taxon>
        <taxon>Euteleostomi</taxon>
        <taxon>Actinopterygii</taxon>
        <taxon>Neopterygii</taxon>
        <taxon>Teleostei</taxon>
        <taxon>Clupei</taxon>
        <taxon>Clupeiformes</taxon>
        <taxon>Clupeoidei</taxon>
        <taxon>Engraulidae</taxon>
        <taxon>Coilinae</taxon>
        <taxon>Coilia</taxon>
    </lineage>
</organism>
<dbReference type="AlphaFoldDB" id="A0ABD1JCU3"/>
<keyword evidence="5" id="KW-1133">Transmembrane helix</keyword>
<evidence type="ECO:0000313" key="9">
    <source>
        <dbReference type="EMBL" id="KAL2084986.1"/>
    </source>
</evidence>
<keyword evidence="1" id="KW-0433">Leucine-rich repeat</keyword>
<keyword evidence="10" id="KW-1185">Reference proteome</keyword>
<dbReference type="Gene3D" id="3.80.10.10">
    <property type="entry name" value="Ribonuclease Inhibitor"/>
    <property type="match status" value="1"/>
</dbReference>
<evidence type="ECO:0000256" key="2">
    <source>
        <dbReference type="ARBA" id="ARBA00022729"/>
    </source>
</evidence>
<dbReference type="InterPro" id="IPR001611">
    <property type="entry name" value="Leu-rich_rpt"/>
</dbReference>
<dbReference type="InterPro" id="IPR052286">
    <property type="entry name" value="Wnt_signaling_inhibitor"/>
</dbReference>
<dbReference type="Proteomes" id="UP001591681">
    <property type="component" value="Unassembled WGS sequence"/>
</dbReference>
<dbReference type="SUPFAM" id="SSF52058">
    <property type="entry name" value="L domain-like"/>
    <property type="match status" value="1"/>
</dbReference>
<dbReference type="Pfam" id="PF13855">
    <property type="entry name" value="LRR_8"/>
    <property type="match status" value="2"/>
</dbReference>
<comment type="caution">
    <text evidence="9">The sequence shown here is derived from an EMBL/GenBank/DDBJ whole genome shotgun (WGS) entry which is preliminary data.</text>
</comment>
<feature type="domain" description="LRRCT" evidence="8">
    <location>
        <begin position="237"/>
        <end position="290"/>
    </location>
</feature>
<dbReference type="Pfam" id="PF01462">
    <property type="entry name" value="LRRNT"/>
    <property type="match status" value="1"/>
</dbReference>
<feature type="compositionally biased region" description="Basic and acidic residues" evidence="4">
    <location>
        <begin position="375"/>
        <end position="385"/>
    </location>
</feature>
<gene>
    <name evidence="9" type="ORF">ACEWY4_020504</name>
</gene>
<dbReference type="InterPro" id="IPR003591">
    <property type="entry name" value="Leu-rich_rpt_typical-subtyp"/>
</dbReference>
<evidence type="ECO:0000256" key="6">
    <source>
        <dbReference type="SAM" id="SignalP"/>
    </source>
</evidence>
<keyword evidence="5" id="KW-0812">Transmembrane</keyword>
<reference evidence="9 10" key="1">
    <citation type="submission" date="2024-09" db="EMBL/GenBank/DDBJ databases">
        <title>A chromosome-level genome assembly of Gray's grenadier anchovy, Coilia grayii.</title>
        <authorList>
            <person name="Fu Z."/>
        </authorList>
    </citation>
    <scope>NUCLEOTIDE SEQUENCE [LARGE SCALE GENOMIC DNA]</scope>
    <source>
        <strain evidence="9">G4</strain>
        <tissue evidence="9">Muscle</tissue>
    </source>
</reference>
<evidence type="ECO:0000256" key="4">
    <source>
        <dbReference type="SAM" id="MobiDB-lite"/>
    </source>
</evidence>
<accession>A0ABD1JCU3</accession>